<dbReference type="VEuPathDB" id="TriTrypDB:Tc_MARK_6828"/>
<feature type="compositionally biased region" description="Basic and acidic residues" evidence="1">
    <location>
        <begin position="214"/>
        <end position="228"/>
    </location>
</feature>
<feature type="compositionally biased region" description="Basic and acidic residues" evidence="1">
    <location>
        <begin position="42"/>
        <end position="65"/>
    </location>
</feature>
<accession>A0A2V2X559</accession>
<dbReference type="VEuPathDB" id="TriTrypDB:TcCLB.506131.190"/>
<dbReference type="VEuPathDB" id="TriTrypDB:TcCLB.510013.230"/>
<dbReference type="VEuPathDB" id="TriTrypDB:C3747_30g373"/>
<dbReference type="Proteomes" id="UP000246078">
    <property type="component" value="Unassembled WGS sequence"/>
</dbReference>
<feature type="compositionally biased region" description="Acidic residues" evidence="1">
    <location>
        <begin position="70"/>
        <end position="89"/>
    </location>
</feature>
<evidence type="ECO:0000256" key="2">
    <source>
        <dbReference type="SAM" id="SignalP"/>
    </source>
</evidence>
<sequence>MAMMMTGRVLLVCALCVLWCGAAVEAEGDGSGGSAELLPKSQEPEKSPEDTQDFGHEAGGLKEELTPTSADEDDEDDDDGEGAEDEEEKQIEGPSGEKGNAAPDPVSGEKKLIGTEQQTRQSIVSAENTPLSGNRESNAILTQTKIEGTKDSDKNPPAVENPLTTVNREQTLHAEGNLPPPQEGDDSREHDGKDTTNEDKKNVQPPETAATPTSHRDKGSEGTGDDTKATTVTANTTDTTKTQNSDSSTAVSHTTSPLLLLLVFACAAAAAAVVAA</sequence>
<organism evidence="3 4">
    <name type="scientific">Trypanosoma cruzi</name>
    <dbReference type="NCBI Taxonomy" id="5693"/>
    <lineage>
        <taxon>Eukaryota</taxon>
        <taxon>Discoba</taxon>
        <taxon>Euglenozoa</taxon>
        <taxon>Kinetoplastea</taxon>
        <taxon>Metakinetoplastina</taxon>
        <taxon>Trypanosomatida</taxon>
        <taxon>Trypanosomatidae</taxon>
        <taxon>Trypanosoma</taxon>
        <taxon>Schizotrypanum</taxon>
    </lineage>
</organism>
<proteinExistence type="predicted"/>
<evidence type="ECO:0000256" key="1">
    <source>
        <dbReference type="SAM" id="MobiDB-lite"/>
    </source>
</evidence>
<dbReference type="AlphaFoldDB" id="A0A2V2X559"/>
<dbReference type="EMBL" id="PRFC01000030">
    <property type="protein sequence ID" value="PWV15263.1"/>
    <property type="molecule type" value="Genomic_DNA"/>
</dbReference>
<name>A0A2V2X559_TRYCR</name>
<dbReference type="VEuPathDB" id="TriTrypDB:ECC02_012453"/>
<feature type="signal peptide" evidence="2">
    <location>
        <begin position="1"/>
        <end position="26"/>
    </location>
</feature>
<feature type="region of interest" description="Disordered" evidence="1">
    <location>
        <begin position="27"/>
        <end position="254"/>
    </location>
</feature>
<evidence type="ECO:0000313" key="3">
    <source>
        <dbReference type="EMBL" id="PWV15263.1"/>
    </source>
</evidence>
<dbReference type="VEuPathDB" id="TriTrypDB:TcCLB.507071.240"/>
<dbReference type="VEuPathDB" id="TriTrypDB:TcCL_ESM11310"/>
<reference evidence="3 4" key="1">
    <citation type="journal article" date="2018" name="Microb. Genom.">
        <title>Expanding an expanded genome: long-read sequencing of Trypanosoma cruzi.</title>
        <authorList>
            <person name="Berna L."/>
            <person name="Rodriguez M."/>
            <person name="Chiribao M.L."/>
            <person name="Parodi-Talice A."/>
            <person name="Pita S."/>
            <person name="Rijo G."/>
            <person name="Alvarez-Valin F."/>
            <person name="Robello C."/>
        </authorList>
    </citation>
    <scope>NUCLEOTIDE SEQUENCE [LARGE SCALE GENOMIC DNA]</scope>
    <source>
        <strain evidence="3 4">TCC</strain>
    </source>
</reference>
<feature type="chain" id="PRO_5015879290" evidence="2">
    <location>
        <begin position="27"/>
        <end position="276"/>
    </location>
</feature>
<protein>
    <submittedName>
        <fullName evidence="3">Mucin-associated surface protein (MASP)</fullName>
    </submittedName>
</protein>
<feature type="compositionally biased region" description="Polar residues" evidence="1">
    <location>
        <begin position="115"/>
        <end position="146"/>
    </location>
</feature>
<evidence type="ECO:0000313" key="4">
    <source>
        <dbReference type="Proteomes" id="UP000246078"/>
    </source>
</evidence>
<gene>
    <name evidence="3" type="ORF">C3747_30g373</name>
</gene>
<comment type="caution">
    <text evidence="3">The sequence shown here is derived from an EMBL/GenBank/DDBJ whole genome shotgun (WGS) entry which is preliminary data.</text>
</comment>
<keyword evidence="2" id="KW-0732">Signal</keyword>
<feature type="compositionally biased region" description="Basic and acidic residues" evidence="1">
    <location>
        <begin position="185"/>
        <end position="202"/>
    </location>
</feature>
<feature type="compositionally biased region" description="Low complexity" evidence="1">
    <location>
        <begin position="229"/>
        <end position="249"/>
    </location>
</feature>